<comment type="caution">
    <text evidence="1">The sequence shown here is derived from an EMBL/GenBank/DDBJ whole genome shotgun (WGS) entry which is preliminary data.</text>
</comment>
<evidence type="ECO:0000313" key="1">
    <source>
        <dbReference type="EMBL" id="KAK1837882.1"/>
    </source>
</evidence>
<dbReference type="EMBL" id="JAQOWY010000973">
    <property type="protein sequence ID" value="KAK1837882.1"/>
    <property type="molecule type" value="Genomic_DNA"/>
</dbReference>
<reference evidence="1" key="1">
    <citation type="submission" date="2023-01" db="EMBL/GenBank/DDBJ databases">
        <title>Colletotrichum chrysophilum M932 genome sequence.</title>
        <authorList>
            <person name="Baroncelli R."/>
        </authorList>
    </citation>
    <scope>NUCLEOTIDE SEQUENCE</scope>
    <source>
        <strain evidence="1">M932</strain>
    </source>
</reference>
<organism evidence="1 2">
    <name type="scientific">Colletotrichum chrysophilum</name>
    <dbReference type="NCBI Taxonomy" id="1836956"/>
    <lineage>
        <taxon>Eukaryota</taxon>
        <taxon>Fungi</taxon>
        <taxon>Dikarya</taxon>
        <taxon>Ascomycota</taxon>
        <taxon>Pezizomycotina</taxon>
        <taxon>Sordariomycetes</taxon>
        <taxon>Hypocreomycetidae</taxon>
        <taxon>Glomerellales</taxon>
        <taxon>Glomerellaceae</taxon>
        <taxon>Colletotrichum</taxon>
        <taxon>Colletotrichum gloeosporioides species complex</taxon>
    </lineage>
</organism>
<sequence>MPTNRDHLMHLGDHLEVDKGHCSGFLTFTANHLLSLRLITLASEEPIYYQPTTYDHGPCTVIVYQSPASVSRPYCRIADRNMDISNTAGVANVQKMLACNQQNAAQQNDIVADLRGFSRGSPILGR</sequence>
<accession>A0AAD8ZYC7</accession>
<dbReference type="AlphaFoldDB" id="A0AAD8ZYC7"/>
<keyword evidence="2" id="KW-1185">Reference proteome</keyword>
<evidence type="ECO:0000313" key="2">
    <source>
        <dbReference type="Proteomes" id="UP001243330"/>
    </source>
</evidence>
<name>A0AAD8ZYC7_9PEZI</name>
<dbReference type="Proteomes" id="UP001243330">
    <property type="component" value="Unassembled WGS sequence"/>
</dbReference>
<gene>
    <name evidence="1" type="ORF">CCHR01_19497</name>
</gene>
<protein>
    <submittedName>
        <fullName evidence="1">Uncharacterized protein</fullName>
    </submittedName>
</protein>
<proteinExistence type="predicted"/>